<dbReference type="PIRSF" id="PIRSF018266">
    <property type="entry name" value="FecR"/>
    <property type="match status" value="1"/>
</dbReference>
<dbReference type="Gene3D" id="2.60.120.1440">
    <property type="match status" value="1"/>
</dbReference>
<evidence type="ECO:0000259" key="2">
    <source>
        <dbReference type="Pfam" id="PF04773"/>
    </source>
</evidence>
<evidence type="ECO:0000313" key="5">
    <source>
        <dbReference type="Proteomes" id="UP001597440"/>
    </source>
</evidence>
<dbReference type="PANTHER" id="PTHR30273">
    <property type="entry name" value="PERIPLASMIC SIGNAL SENSOR AND SIGMA FACTOR ACTIVATOR FECR-RELATED"/>
    <property type="match status" value="1"/>
</dbReference>
<sequence>MDDNEKRYEKMIDRYLKGEDTPEEARLLNAYFNQKADQLSDGGKISDIVKRKKRVWQRVAPKQHIASRLVTLRQISLVAACAALFLVAGWYIFLRTEGSHIGVAHLAEADIKPGQYGATITLGDGRPIVLDSTKKGAVIGSALTYEDGTTVLGGGKVPVTAHELLTASTAKGQIYTFVLPDGTKVWLNAASRLTFPSQFGHDRREVTLEGEGYFVVEHEQGRHFYVRSKGQVVEDLGTAFNIRTYADDVAPTTTLTEGAARVNNIHLRPGQQVLQQKGGKIHIQEADLDQVLAWREGNFVFRGETLEEVFRSVSRWYNVDVVFANEQTRYITVGGTISRSRHIRAVLDLMERTGKVKCTINGNVITVH</sequence>
<evidence type="ECO:0000256" key="1">
    <source>
        <dbReference type="SAM" id="Phobius"/>
    </source>
</evidence>
<dbReference type="Pfam" id="PF16344">
    <property type="entry name" value="FecR_C"/>
    <property type="match status" value="1"/>
</dbReference>
<name>A0ABW5L3J2_9SPHI</name>
<organism evidence="4 5">
    <name type="scientific">Sphingobacterium tabacisoli</name>
    <dbReference type="NCBI Taxonomy" id="2044855"/>
    <lineage>
        <taxon>Bacteria</taxon>
        <taxon>Pseudomonadati</taxon>
        <taxon>Bacteroidota</taxon>
        <taxon>Sphingobacteriia</taxon>
        <taxon>Sphingobacteriales</taxon>
        <taxon>Sphingobacteriaceae</taxon>
        <taxon>Sphingobacterium</taxon>
    </lineage>
</organism>
<reference evidence="5" key="1">
    <citation type="journal article" date="2019" name="Int. J. Syst. Evol. Microbiol.">
        <title>The Global Catalogue of Microorganisms (GCM) 10K type strain sequencing project: providing services to taxonomists for standard genome sequencing and annotation.</title>
        <authorList>
            <consortium name="The Broad Institute Genomics Platform"/>
            <consortium name="The Broad Institute Genome Sequencing Center for Infectious Disease"/>
            <person name="Wu L."/>
            <person name="Ma J."/>
        </authorList>
    </citation>
    <scope>NUCLEOTIDE SEQUENCE [LARGE SCALE GENOMIC DNA]</scope>
    <source>
        <strain evidence="5">KCTC 52298</strain>
    </source>
</reference>
<dbReference type="PANTHER" id="PTHR30273:SF2">
    <property type="entry name" value="PROTEIN FECR"/>
    <property type="match status" value="1"/>
</dbReference>
<dbReference type="InterPro" id="IPR006860">
    <property type="entry name" value="FecR"/>
</dbReference>
<keyword evidence="1" id="KW-0472">Membrane</keyword>
<evidence type="ECO:0000313" key="4">
    <source>
        <dbReference type="EMBL" id="MFD2555105.1"/>
    </source>
</evidence>
<dbReference type="EMBL" id="JBHULD010000014">
    <property type="protein sequence ID" value="MFD2555105.1"/>
    <property type="molecule type" value="Genomic_DNA"/>
</dbReference>
<dbReference type="InterPro" id="IPR032508">
    <property type="entry name" value="FecR_C"/>
</dbReference>
<dbReference type="Gene3D" id="3.55.50.30">
    <property type="match status" value="1"/>
</dbReference>
<comment type="caution">
    <text evidence="4">The sequence shown here is derived from an EMBL/GenBank/DDBJ whole genome shotgun (WGS) entry which is preliminary data.</text>
</comment>
<protein>
    <submittedName>
        <fullName evidence="4">FecR family protein</fullName>
    </submittedName>
</protein>
<accession>A0ABW5L3J2</accession>
<dbReference type="InterPro" id="IPR012373">
    <property type="entry name" value="Ferrdict_sens_TM"/>
</dbReference>
<gene>
    <name evidence="4" type="ORF">ACFSQW_11930</name>
</gene>
<keyword evidence="1" id="KW-1133">Transmembrane helix</keyword>
<proteinExistence type="predicted"/>
<keyword evidence="5" id="KW-1185">Reference proteome</keyword>
<dbReference type="RefSeq" id="WP_210353471.1">
    <property type="nucleotide sequence ID" value="NZ_JAEQMU010000001.1"/>
</dbReference>
<feature type="transmembrane region" description="Helical" evidence="1">
    <location>
        <begin position="75"/>
        <end position="93"/>
    </location>
</feature>
<feature type="domain" description="FecR protein" evidence="2">
    <location>
        <begin position="167"/>
        <end position="260"/>
    </location>
</feature>
<keyword evidence="1" id="KW-0812">Transmembrane</keyword>
<evidence type="ECO:0000259" key="3">
    <source>
        <dbReference type="Pfam" id="PF16344"/>
    </source>
</evidence>
<dbReference type="Proteomes" id="UP001597440">
    <property type="component" value="Unassembled WGS sequence"/>
</dbReference>
<dbReference type="Pfam" id="PF04773">
    <property type="entry name" value="FecR"/>
    <property type="match status" value="1"/>
</dbReference>
<feature type="domain" description="Protein FecR C-terminal" evidence="3">
    <location>
        <begin position="299"/>
        <end position="367"/>
    </location>
</feature>